<gene>
    <name evidence="5" type="ORF">ATL40_0249</name>
</gene>
<dbReference type="InterPro" id="IPR024561">
    <property type="entry name" value="Pullul_strch_C"/>
</dbReference>
<organism evidence="5 6">
    <name type="scientific">Serinibacter salmoneus</name>
    <dbReference type="NCBI Taxonomy" id="556530"/>
    <lineage>
        <taxon>Bacteria</taxon>
        <taxon>Bacillati</taxon>
        <taxon>Actinomycetota</taxon>
        <taxon>Actinomycetes</taxon>
        <taxon>Micrococcales</taxon>
        <taxon>Beutenbergiaceae</taxon>
        <taxon>Serinibacter</taxon>
    </lineage>
</organism>
<evidence type="ECO:0000313" key="5">
    <source>
        <dbReference type="EMBL" id="PFG18706.1"/>
    </source>
</evidence>
<feature type="compositionally biased region" description="Gly residues" evidence="2">
    <location>
        <begin position="1994"/>
        <end position="2003"/>
    </location>
</feature>
<dbReference type="CDD" id="cd12962">
    <property type="entry name" value="X25_BaPul_like"/>
    <property type="match status" value="3"/>
</dbReference>
<comment type="similarity">
    <text evidence="1">Belongs to the glycosyl hydrolase 13 family.</text>
</comment>
<sequence length="2039" mass="213044">MPHAPRASHTPGDPAASATPGAVRRPRGRTGPRRRAAALLATLGLVTAGAATAVPSLAEPLEPERTATLVGDLQTELGCESDWAPDCEATLLTPTGTEGVYTLEGELPAGSYEYKIAIDGAWDEAYGLDGGGDNIPLTIGGDATLRFSYDDTTHRTALTPLTLAADEDAAADAAVLADPVRNEGAGESFYFVMTDRFANGDPGNDTAGIAGDRLEHGFDPTDKGFFHGGDVQGLRDQLDYIEGLGTTAIWLTPSFKNAPVQGTGADASAGYHGYWITDFTQIDPHLGTNAELEALIAEAHARDIKVYFDIITNHTADVIDYAEGEYSYIDQATSPYLDAEGTPFDPADYAGGDTFPAMDPATSFPYTPVIAAEDADLKVPAWLNDPTLYHNRGDSTWSGESVTYGDFVGLDDLMTEHPDVVDGFIEIYEAWVDLGIDGFRIDTVKHVNFEFWELFSAAIAEHADAVGNPDFFAFGEVYDADAALLSPYVRDTAMDATLDFAFQSVASSWATGGNSAGLANLFAADDLYTTATTNAQAQPTFLGNHDMGRIGYDVRGADDPVAASAVAHSLMYLTRGQPVVYYGDEQGFVGDGDLGGTDKDARQSLFATQVTEFAEQNLLDGTQAGSVDRYDTDAALYEHIATLADLRQSTPALTEGAQITRLADGGTFVASRVHPDERIEHLVAVTNGAEQTVTVTTLTPGATYTPLLTLSGEETLPAGAPVTATADGEITLTIPARGAVVLVADTEVAAGDDTSITVEAPTPGAAMEGVAPVAAAIDADTWAQTSFAYRVVGASEWTPLGVAETTSPRVFHDVTDLAAGTLIEYRAVRTDAAGTTTGTSTFAGIGHAVDGVVEDGGGEGDLFVTVPGSHNAAMGCTGDWQPGCEAAALSEATGGIYTGTFDIPAGTYEYKAAVGGTWDINYGAGGEPNGANIVYTHEGGDITFYFDPDTGIVWNTAQGPIITLAGSFQSELGCDDWSPDQLCAWMQPSGEDGIFTFATTELPAGAYETKVTHGLSWAENYGADGVSDGANIPFSVSEGTQVVFTYDVATHLLTIEVADPPLAGTGEERAHWVSADLLAYPAALGSGGSYALHHSPDATLEVVDGAVTGGEALALEVVEEGLPQDIADRFPALADFTALRLVDADAAQAAQALRGQVMVSRSDGETLTAFTGVQIPGVLDDLYAADLAEVTLGLDWGGTNPLVAALATMAGPAAAADAAEAADATEAAAGDAQATATVWAPTAQSVELVRWDGATGSETVLTADRDDAAGSWSAGPLAAGDAYRWRITVYAPATGAIETNEVTDPYSVALTTNSVASVAVDLSDPALAPSEWAETASPVVARDVDQTIWELHVRDFSIGDETVPEADRGTYRAFTHTDSAGMTHLRELAEAGITTVHLLPTFDIASIEEDPEAQAAPECDLAGMAPDSADQQECVGAIRGEDGYNWGYDPYHFMAPEGSYATSPEGTERVSEFREMVGALHAADLQVVLDQVYNHTAASGQAPTSVLDRVVPGYYHRLNAAGGVETSTCCQNIATEHEVAERLMVDSVVLWARDYKVDGFRFDLMGHHSLANMQAVREALDALTLEEDGVDGSAVYLYGEGWDFGEVAGDALFEQARQANLAGTGIGSFNDRLRDGVHGGSPVDGSSTFDQGFGTGLGTDPNGRSRTGAEDLGHLTDLVKLGMAGNLAEYSFTASTGETVTGAEVDYNGSPAGYAGQPSETINYVDAHDNETLFDLAVFKLPTDTPMDERVRANTVQLATVALGQSPSFWHAGTELLRSKSLDRDSYDSGDWFNRIDWTGQENTFGSGLPGAWSNEEKWDLMAPLLADASLKPDAAAMASSYAQALDLLRVRSSVDLLRLGSTQAVQEKVTFPGSGPDEAPGTIAMLIDDTVGSPASESLDGALVLINASPDAVTRSFPELAGREFVLNQVQAEGSDDVVTSVSLTAEGSVEVPARSYVVLVEEAEVQPPPTGDPTETPTGAPTSPGPSPSGTTGSGGSGSDGSDGLPSTGASVAGLVLAALALVGFGTLLIRRRATRA</sequence>
<keyword evidence="3" id="KW-1133">Transmembrane helix</keyword>
<dbReference type="CDD" id="cd11341">
    <property type="entry name" value="AmyAc_Pullulanase_LD-like"/>
    <property type="match status" value="1"/>
</dbReference>
<dbReference type="Pfam" id="PF11852">
    <property type="entry name" value="Pullul_strch_C"/>
    <property type="match status" value="1"/>
</dbReference>
<dbReference type="GO" id="GO:0051060">
    <property type="term" value="F:pullulanase activity"/>
    <property type="evidence" value="ECO:0007669"/>
    <property type="project" value="InterPro"/>
</dbReference>
<feature type="region of interest" description="Disordered" evidence="2">
    <location>
        <begin position="1966"/>
        <end position="2008"/>
    </location>
</feature>
<dbReference type="Gene3D" id="2.60.40.1130">
    <property type="entry name" value="Rab geranylgeranyltransferase alpha-subunit, insert domain"/>
    <property type="match status" value="1"/>
</dbReference>
<dbReference type="InterPro" id="IPR013780">
    <property type="entry name" value="Glyco_hydro_b"/>
</dbReference>
<proteinExistence type="inferred from homology"/>
<dbReference type="PANTHER" id="PTHR43002">
    <property type="entry name" value="GLYCOGEN DEBRANCHING ENZYME"/>
    <property type="match status" value="1"/>
</dbReference>
<dbReference type="GO" id="GO:0005975">
    <property type="term" value="P:carbohydrate metabolic process"/>
    <property type="evidence" value="ECO:0007669"/>
    <property type="project" value="InterPro"/>
</dbReference>
<keyword evidence="3" id="KW-0472">Membrane</keyword>
<name>A0A2A9CX41_9MICO</name>
<dbReference type="SMART" id="SM00642">
    <property type="entry name" value="Aamy"/>
    <property type="match status" value="1"/>
</dbReference>
<keyword evidence="3" id="KW-0812">Transmembrane</keyword>
<dbReference type="Pfam" id="PF00128">
    <property type="entry name" value="Alpha-amylase"/>
    <property type="match status" value="1"/>
</dbReference>
<evidence type="ECO:0000256" key="1">
    <source>
        <dbReference type="ARBA" id="ARBA00008061"/>
    </source>
</evidence>
<reference evidence="5 6" key="1">
    <citation type="submission" date="2017-10" db="EMBL/GenBank/DDBJ databases">
        <title>Sequencing the genomes of 1000 actinobacteria strains.</title>
        <authorList>
            <person name="Klenk H.-P."/>
        </authorList>
    </citation>
    <scope>NUCLEOTIDE SEQUENCE [LARGE SCALE GENOMIC DNA]</scope>
    <source>
        <strain evidence="5 6">DSM 21801</strain>
    </source>
</reference>
<evidence type="ECO:0000256" key="2">
    <source>
        <dbReference type="SAM" id="MobiDB-lite"/>
    </source>
</evidence>
<dbReference type="InterPro" id="IPR006047">
    <property type="entry name" value="GH13_cat_dom"/>
</dbReference>
<feature type="transmembrane region" description="Helical" evidence="3">
    <location>
        <begin position="2011"/>
        <end position="2032"/>
    </location>
</feature>
<dbReference type="Gene3D" id="2.60.40.1180">
    <property type="entry name" value="Golgi alpha-mannosidase II"/>
    <property type="match status" value="1"/>
</dbReference>
<accession>A0A2A9CX41</accession>
<feature type="domain" description="Glycosyl hydrolase family 13 catalytic" evidence="4">
    <location>
        <begin position="191"/>
        <end position="647"/>
    </location>
</feature>
<feature type="compositionally biased region" description="Low complexity" evidence="2">
    <location>
        <begin position="1974"/>
        <end position="1984"/>
    </location>
</feature>
<dbReference type="Gene3D" id="2.60.40.10">
    <property type="entry name" value="Immunoglobulins"/>
    <property type="match status" value="4"/>
</dbReference>
<dbReference type="InterPro" id="IPR011839">
    <property type="entry name" value="Pullul_strch"/>
</dbReference>
<feature type="compositionally biased region" description="Basic residues" evidence="2">
    <location>
        <begin position="24"/>
        <end position="34"/>
    </location>
</feature>
<feature type="transmembrane region" description="Helical" evidence="3">
    <location>
        <begin position="36"/>
        <end position="58"/>
    </location>
</feature>
<dbReference type="Gene3D" id="3.20.20.80">
    <property type="entry name" value="Glycosidases"/>
    <property type="match status" value="2"/>
</dbReference>
<feature type="region of interest" description="Disordered" evidence="2">
    <location>
        <begin position="1644"/>
        <end position="1668"/>
    </location>
</feature>
<dbReference type="CDD" id="cd11339">
    <property type="entry name" value="AmyAc_bac_CMD_like_2"/>
    <property type="match status" value="1"/>
</dbReference>
<keyword evidence="6" id="KW-1185">Reference proteome</keyword>
<comment type="caution">
    <text evidence="5">The sequence shown here is derived from an EMBL/GenBank/DDBJ whole genome shotgun (WGS) entry which is preliminary data.</text>
</comment>
<evidence type="ECO:0000256" key="3">
    <source>
        <dbReference type="SAM" id="Phobius"/>
    </source>
</evidence>
<dbReference type="EMBL" id="PDJD01000001">
    <property type="protein sequence ID" value="PFG18706.1"/>
    <property type="molecule type" value="Genomic_DNA"/>
</dbReference>
<dbReference type="InterPro" id="IPR013783">
    <property type="entry name" value="Ig-like_fold"/>
</dbReference>
<dbReference type="InterPro" id="IPR014756">
    <property type="entry name" value="Ig_E-set"/>
</dbReference>
<evidence type="ECO:0000313" key="6">
    <source>
        <dbReference type="Proteomes" id="UP000224915"/>
    </source>
</evidence>
<dbReference type="Proteomes" id="UP000224915">
    <property type="component" value="Unassembled WGS sequence"/>
</dbReference>
<dbReference type="Pfam" id="PF22058">
    <property type="entry name" value="X25_BaPul_like"/>
    <property type="match status" value="3"/>
</dbReference>
<dbReference type="InterPro" id="IPR054409">
    <property type="entry name" value="X25_BaPul-like"/>
</dbReference>
<protein>
    <submittedName>
        <fullName evidence="5">Pullulanase-type alpha-1,6-glucosidase</fullName>
    </submittedName>
</protein>
<dbReference type="InterPro" id="IPR017853">
    <property type="entry name" value="GH"/>
</dbReference>
<dbReference type="Pfam" id="PF17967">
    <property type="entry name" value="Pullulanase_N2"/>
    <property type="match status" value="1"/>
</dbReference>
<dbReference type="SUPFAM" id="SSF51445">
    <property type="entry name" value="(Trans)glycosidases"/>
    <property type="match status" value="2"/>
</dbReference>
<feature type="region of interest" description="Disordered" evidence="2">
    <location>
        <begin position="1"/>
        <end position="34"/>
    </location>
</feature>
<dbReference type="NCBIfam" id="TIGR02103">
    <property type="entry name" value="pullul_strch"/>
    <property type="match status" value="1"/>
</dbReference>
<evidence type="ECO:0000259" key="4">
    <source>
        <dbReference type="SMART" id="SM00642"/>
    </source>
</evidence>
<dbReference type="SUPFAM" id="SSF51011">
    <property type="entry name" value="Glycosyl hydrolase domain"/>
    <property type="match status" value="1"/>
</dbReference>
<dbReference type="InterPro" id="IPR040671">
    <property type="entry name" value="Pullulanase_N2"/>
</dbReference>
<dbReference type="SUPFAM" id="SSF81296">
    <property type="entry name" value="E set domains"/>
    <property type="match status" value="2"/>
</dbReference>